<organism evidence="2">
    <name type="scientific">Thermocrispum agreste</name>
    <dbReference type="NCBI Taxonomy" id="37925"/>
    <lineage>
        <taxon>Bacteria</taxon>
        <taxon>Bacillati</taxon>
        <taxon>Actinomycetota</taxon>
        <taxon>Actinomycetes</taxon>
        <taxon>Pseudonocardiales</taxon>
        <taxon>Pseudonocardiaceae</taxon>
        <taxon>Thermocrispum</taxon>
    </lineage>
</organism>
<comment type="caution">
    <text evidence="2">The sequence shown here is derived from an EMBL/GenBank/DDBJ whole genome shotgun (WGS) entry which is preliminary data.</text>
</comment>
<reference evidence="2" key="1">
    <citation type="submission" date="2018-05" db="EMBL/GenBank/DDBJ databases">
        <authorList>
            <person name="Lanie J.A."/>
            <person name="Ng W.-L."/>
            <person name="Kazmierczak K.M."/>
            <person name="Andrzejewski T.M."/>
            <person name="Davidsen T.M."/>
            <person name="Wayne K.J."/>
            <person name="Tettelin H."/>
            <person name="Glass J.I."/>
            <person name="Rusch D."/>
            <person name="Podicherti R."/>
            <person name="Tsui H.-C.T."/>
            <person name="Winkler M.E."/>
        </authorList>
    </citation>
    <scope>NUCLEOTIDE SEQUENCE</scope>
    <source>
        <strain evidence="2">ZC4RG45</strain>
    </source>
</reference>
<accession>A0A2W4L5L1</accession>
<sequence length="95" mass="10387">MLKWLSGEPVDKELSAEISKEESERLRADPAAFEESGAPTIRIADRRRLSDRPAANRSVRRRRLVRGPAGALRDVPALTYAARSASRGGTATADQ</sequence>
<dbReference type="AlphaFoldDB" id="A0A2W4L5L1"/>
<gene>
    <name evidence="2" type="ORF">DIU77_11095</name>
</gene>
<name>A0A2W4L5L1_9PSEU</name>
<protein>
    <submittedName>
        <fullName evidence="2">Uncharacterized protein</fullName>
    </submittedName>
</protein>
<dbReference type="STRING" id="1111738.GCA_000427905_02244"/>
<evidence type="ECO:0000313" key="2">
    <source>
        <dbReference type="EMBL" id="PZM96259.1"/>
    </source>
</evidence>
<feature type="region of interest" description="Disordered" evidence="1">
    <location>
        <begin position="13"/>
        <end position="62"/>
    </location>
</feature>
<evidence type="ECO:0000256" key="1">
    <source>
        <dbReference type="SAM" id="MobiDB-lite"/>
    </source>
</evidence>
<feature type="compositionally biased region" description="Basic and acidic residues" evidence="1">
    <location>
        <begin position="13"/>
        <end position="28"/>
    </location>
</feature>
<proteinExistence type="predicted"/>
<dbReference type="EMBL" id="QGUI01000403">
    <property type="protein sequence ID" value="PZM96259.1"/>
    <property type="molecule type" value="Genomic_DNA"/>
</dbReference>